<feature type="region of interest" description="Disordered" evidence="2">
    <location>
        <begin position="342"/>
        <end position="382"/>
    </location>
</feature>
<dbReference type="AlphaFoldDB" id="A0A5N6NG44"/>
<dbReference type="PROSITE" id="PS50102">
    <property type="entry name" value="RRM"/>
    <property type="match status" value="1"/>
</dbReference>
<feature type="region of interest" description="Disordered" evidence="2">
    <location>
        <begin position="440"/>
        <end position="474"/>
    </location>
</feature>
<name>A0A5N6NG44_9ASTR</name>
<protein>
    <recommendedName>
        <fullName evidence="3">RRM domain-containing protein</fullName>
    </recommendedName>
</protein>
<dbReference type="EMBL" id="SZYD01000012">
    <property type="protein sequence ID" value="KAD4585945.1"/>
    <property type="molecule type" value="Genomic_DNA"/>
</dbReference>
<proteinExistence type="predicted"/>
<feature type="domain" description="RRM" evidence="3">
    <location>
        <begin position="25"/>
        <end position="102"/>
    </location>
</feature>
<gene>
    <name evidence="4" type="ORF">E3N88_23546</name>
</gene>
<keyword evidence="1" id="KW-0694">RNA-binding</keyword>
<dbReference type="SMART" id="SM00360">
    <property type="entry name" value="RRM"/>
    <property type="match status" value="1"/>
</dbReference>
<dbReference type="Gene3D" id="3.30.70.330">
    <property type="match status" value="1"/>
</dbReference>
<comment type="caution">
    <text evidence="4">The sequence shown here is derived from an EMBL/GenBank/DDBJ whole genome shotgun (WGS) entry which is preliminary data.</text>
</comment>
<feature type="compositionally biased region" description="Polar residues" evidence="2">
    <location>
        <begin position="364"/>
        <end position="376"/>
    </location>
</feature>
<evidence type="ECO:0000256" key="1">
    <source>
        <dbReference type="PROSITE-ProRule" id="PRU00176"/>
    </source>
</evidence>
<evidence type="ECO:0000256" key="2">
    <source>
        <dbReference type="SAM" id="MobiDB-lite"/>
    </source>
</evidence>
<dbReference type="Pfam" id="PF00076">
    <property type="entry name" value="RRM_1"/>
    <property type="match status" value="1"/>
</dbReference>
<dbReference type="SUPFAM" id="SSF54928">
    <property type="entry name" value="RNA-binding domain, RBD"/>
    <property type="match status" value="1"/>
</dbReference>
<dbReference type="InterPro" id="IPR000504">
    <property type="entry name" value="RRM_dom"/>
</dbReference>
<feature type="compositionally biased region" description="Basic residues" evidence="2">
    <location>
        <begin position="450"/>
        <end position="459"/>
    </location>
</feature>
<evidence type="ECO:0000259" key="3">
    <source>
        <dbReference type="PROSITE" id="PS50102"/>
    </source>
</evidence>
<reference evidence="4 5" key="1">
    <citation type="submission" date="2019-05" db="EMBL/GenBank/DDBJ databases">
        <title>Mikania micrantha, genome provides insights into the molecular mechanism of rapid growth.</title>
        <authorList>
            <person name="Liu B."/>
        </authorList>
    </citation>
    <scope>NUCLEOTIDE SEQUENCE [LARGE SCALE GENOMIC DNA]</scope>
    <source>
        <strain evidence="4">NLD-2019</strain>
        <tissue evidence="4">Leaf</tissue>
    </source>
</reference>
<dbReference type="GO" id="GO:0003723">
    <property type="term" value="F:RNA binding"/>
    <property type="evidence" value="ECO:0007669"/>
    <property type="project" value="UniProtKB-UniRule"/>
</dbReference>
<organism evidence="4 5">
    <name type="scientific">Mikania micrantha</name>
    <name type="common">bitter vine</name>
    <dbReference type="NCBI Taxonomy" id="192012"/>
    <lineage>
        <taxon>Eukaryota</taxon>
        <taxon>Viridiplantae</taxon>
        <taxon>Streptophyta</taxon>
        <taxon>Embryophyta</taxon>
        <taxon>Tracheophyta</taxon>
        <taxon>Spermatophyta</taxon>
        <taxon>Magnoliopsida</taxon>
        <taxon>eudicotyledons</taxon>
        <taxon>Gunneridae</taxon>
        <taxon>Pentapetalae</taxon>
        <taxon>asterids</taxon>
        <taxon>campanulids</taxon>
        <taxon>Asterales</taxon>
        <taxon>Asteraceae</taxon>
        <taxon>Asteroideae</taxon>
        <taxon>Heliantheae alliance</taxon>
        <taxon>Eupatorieae</taxon>
        <taxon>Mikania</taxon>
    </lineage>
</organism>
<dbReference type="OrthoDB" id="1745249at2759"/>
<dbReference type="Proteomes" id="UP000326396">
    <property type="component" value="Linkage Group LG2"/>
</dbReference>
<evidence type="ECO:0000313" key="4">
    <source>
        <dbReference type="EMBL" id="KAD4585945.1"/>
    </source>
</evidence>
<dbReference type="CDD" id="cd00590">
    <property type="entry name" value="RRM_SF"/>
    <property type="match status" value="1"/>
</dbReference>
<dbReference type="InterPro" id="IPR012677">
    <property type="entry name" value="Nucleotide-bd_a/b_plait_sf"/>
</dbReference>
<sequence>MVDKEWTEVRYRKIRNGVEDHKSITSFYVSNLPSGVSNSLLWKAFQPFGNVVDAYVAKKKDSRGNFFGFVRYARVIDLKGLLAGMNSVKIFEAKVSASLAKYDKNHQKIEHHLGGNRFPPTFIKPTNQSHMEPRLNRVNLGYSYKDAAVNKPMNHSPASKSIVLDDNMPLYPKHCFGRSVLGEAKTIRTLCNMRMMLNSGGLGGVGISYIGGLKVLLTFKDQSQANDFLVGKKKIWENVLSSAEIWSGQDIQFDRIAGLKVIGIPFQHRDNSVYDKIGECFGKVVWPSEFSWESEDNSSGFCYVLTKTGNRIEEEVKITWKNRSYQAWVTEEMSSWIPTFFKEGSNQNSNMEDEVEEGEFRQQPPANQETNSQESGTFRIPLGNEKSSFIGLQNMEKRVHGTASSMSMGNANRPSNYGSTMFNGSLPNVSSGSVFSIGLNPAAAQSNGNRSKKRPRRHWSPQSASPTMRINDPEQCIPTPSVSSFPDLNKPIQQSSITTSTTMENLECQSEQMLTTNRPVTPLEQLHPDPESVDQGAEVEVVNTMDVGVRLGINLEGFNEKLRSLIHGEVLNDGDAWQKKVEVLGLSAGEWG</sequence>
<keyword evidence="5" id="KW-1185">Reference proteome</keyword>
<dbReference type="InterPro" id="IPR035979">
    <property type="entry name" value="RBD_domain_sf"/>
</dbReference>
<evidence type="ECO:0000313" key="5">
    <source>
        <dbReference type="Proteomes" id="UP000326396"/>
    </source>
</evidence>
<accession>A0A5N6NG44</accession>